<evidence type="ECO:0000313" key="1">
    <source>
        <dbReference type="EMBL" id="CAG8280685.1"/>
    </source>
</evidence>
<dbReference type="AlphaFoldDB" id="A0A9W4N4A9"/>
<sequence length="199" mass="22538">MSDGLNQARAMRVAEIINDYRTLLLHIPQQNVEASQEEYWEEGFVVLRESLASAQSLMSTNYQTCPVTGQGNVETEKAELQRYHRSPDALSRQFRNESDTKPRVILDSAARRYQAHKIYLRAAAARRWAMTRASILRGQKPTAQHATALKSATTSLHQDLARITDTYAVSDLRAADMRAGHWLDDDPSLDAIRRWIGAQ</sequence>
<dbReference type="Proteomes" id="UP001153618">
    <property type="component" value="Unassembled WGS sequence"/>
</dbReference>
<comment type="caution">
    <text evidence="1">The sequence shown here is derived from an EMBL/GenBank/DDBJ whole genome shotgun (WGS) entry which is preliminary data.</text>
</comment>
<gene>
    <name evidence="1" type="ORF">POLS_LOCUS9464</name>
</gene>
<protein>
    <submittedName>
        <fullName evidence="1">Uncharacterized protein</fullName>
    </submittedName>
</protein>
<reference evidence="1" key="1">
    <citation type="submission" date="2021-07" db="EMBL/GenBank/DDBJ databases">
        <authorList>
            <person name="Branca A.L. A."/>
        </authorList>
    </citation>
    <scope>NUCLEOTIDE SEQUENCE</scope>
</reference>
<evidence type="ECO:0000313" key="2">
    <source>
        <dbReference type="Proteomes" id="UP001153618"/>
    </source>
</evidence>
<dbReference type="EMBL" id="CAJVOS010000093">
    <property type="protein sequence ID" value="CAG8280685.1"/>
    <property type="molecule type" value="Genomic_DNA"/>
</dbReference>
<organism evidence="1 2">
    <name type="scientific">Penicillium olsonii</name>
    <dbReference type="NCBI Taxonomy" id="99116"/>
    <lineage>
        <taxon>Eukaryota</taxon>
        <taxon>Fungi</taxon>
        <taxon>Dikarya</taxon>
        <taxon>Ascomycota</taxon>
        <taxon>Pezizomycotina</taxon>
        <taxon>Eurotiomycetes</taxon>
        <taxon>Eurotiomycetidae</taxon>
        <taxon>Eurotiales</taxon>
        <taxon>Aspergillaceae</taxon>
        <taxon>Penicillium</taxon>
    </lineage>
</organism>
<name>A0A9W4N4A9_PENOL</name>
<accession>A0A9W4N4A9</accession>
<proteinExistence type="predicted"/>
<dbReference type="OrthoDB" id="4510061at2759"/>
<keyword evidence="2" id="KW-1185">Reference proteome</keyword>